<proteinExistence type="predicted"/>
<accession>A0ABW2EB56</accession>
<evidence type="ECO:0000313" key="2">
    <source>
        <dbReference type="Proteomes" id="UP001596409"/>
    </source>
</evidence>
<evidence type="ECO:0000313" key="1">
    <source>
        <dbReference type="EMBL" id="MFC7016047.1"/>
    </source>
</evidence>
<name>A0ABW2EB56_9ACTN</name>
<dbReference type="Proteomes" id="UP001596409">
    <property type="component" value="Unassembled WGS sequence"/>
</dbReference>
<protein>
    <submittedName>
        <fullName evidence="1">Uncharacterized protein</fullName>
    </submittedName>
</protein>
<organism evidence="1 2">
    <name type="scientific">Streptomyces viridiviolaceus</name>
    <dbReference type="NCBI Taxonomy" id="68282"/>
    <lineage>
        <taxon>Bacteria</taxon>
        <taxon>Bacillati</taxon>
        <taxon>Actinomycetota</taxon>
        <taxon>Actinomycetes</taxon>
        <taxon>Kitasatosporales</taxon>
        <taxon>Streptomycetaceae</taxon>
        <taxon>Streptomyces</taxon>
    </lineage>
</organism>
<comment type="caution">
    <text evidence="1">The sequence shown here is derived from an EMBL/GenBank/DDBJ whole genome shotgun (WGS) entry which is preliminary data.</text>
</comment>
<gene>
    <name evidence="1" type="ORF">ACFQMH_30995</name>
</gene>
<sequence length="109" mass="11646">MRTPTIAHTLADDVQLLIDGYTAGDGPRLHRKHTRDAQRITSSHDLQPRLVDVHRQAHSMAVRLTALKDQATALGLITLADQIDSVSTAVHDLMTEAAAAAVATTSGSD</sequence>
<dbReference type="EMBL" id="JBHSYM010000073">
    <property type="protein sequence ID" value="MFC7016047.1"/>
    <property type="molecule type" value="Genomic_DNA"/>
</dbReference>
<keyword evidence="2" id="KW-1185">Reference proteome</keyword>
<reference evidence="2" key="1">
    <citation type="journal article" date="2019" name="Int. J. Syst. Evol. Microbiol.">
        <title>The Global Catalogue of Microorganisms (GCM) 10K type strain sequencing project: providing services to taxonomists for standard genome sequencing and annotation.</title>
        <authorList>
            <consortium name="The Broad Institute Genomics Platform"/>
            <consortium name="The Broad Institute Genome Sequencing Center for Infectious Disease"/>
            <person name="Wu L."/>
            <person name="Ma J."/>
        </authorList>
    </citation>
    <scope>NUCLEOTIDE SEQUENCE [LARGE SCALE GENOMIC DNA]</scope>
    <source>
        <strain evidence="2">JCM 4855</strain>
    </source>
</reference>
<dbReference type="RefSeq" id="WP_189878967.1">
    <property type="nucleotide sequence ID" value="NZ_BMWA01000030.1"/>
</dbReference>